<feature type="chain" id="PRO_5043382395" description="S-protein homolog" evidence="1">
    <location>
        <begin position="26"/>
        <end position="147"/>
    </location>
</feature>
<sequence>MAICRGKINTISLLILVIAMSIVVAPPTKVTAAGLLSELFPMVNVTITNNASHEVWYMCNNKGGPHDRLYKLGVGGVSQWAIRDIGFPLVWCYMHINDGIQGVFWGFLPKYRCDRHCDWWVKDDGLYLYTRYDDGQYIWLYQDGEYF</sequence>
<evidence type="ECO:0000313" key="2">
    <source>
        <dbReference type="EMBL" id="CAL1356131.1"/>
    </source>
</evidence>
<accession>A0AAV2CK35</accession>
<feature type="signal peptide" evidence="1">
    <location>
        <begin position="1"/>
        <end position="25"/>
    </location>
</feature>
<evidence type="ECO:0008006" key="4">
    <source>
        <dbReference type="Google" id="ProtNLM"/>
    </source>
</evidence>
<protein>
    <recommendedName>
        <fullName evidence="4">S-protein homolog</fullName>
    </recommendedName>
</protein>
<evidence type="ECO:0000313" key="3">
    <source>
        <dbReference type="Proteomes" id="UP001497516"/>
    </source>
</evidence>
<keyword evidence="1" id="KW-0732">Signal</keyword>
<evidence type="ECO:0000256" key="1">
    <source>
        <dbReference type="SAM" id="SignalP"/>
    </source>
</evidence>
<gene>
    <name evidence="2" type="ORF">LTRI10_LOCUS3849</name>
</gene>
<organism evidence="2 3">
    <name type="scientific">Linum trigynum</name>
    <dbReference type="NCBI Taxonomy" id="586398"/>
    <lineage>
        <taxon>Eukaryota</taxon>
        <taxon>Viridiplantae</taxon>
        <taxon>Streptophyta</taxon>
        <taxon>Embryophyta</taxon>
        <taxon>Tracheophyta</taxon>
        <taxon>Spermatophyta</taxon>
        <taxon>Magnoliopsida</taxon>
        <taxon>eudicotyledons</taxon>
        <taxon>Gunneridae</taxon>
        <taxon>Pentapetalae</taxon>
        <taxon>rosids</taxon>
        <taxon>fabids</taxon>
        <taxon>Malpighiales</taxon>
        <taxon>Linaceae</taxon>
        <taxon>Linum</taxon>
    </lineage>
</organism>
<keyword evidence="3" id="KW-1185">Reference proteome</keyword>
<dbReference type="EMBL" id="OZ034813">
    <property type="protein sequence ID" value="CAL1356131.1"/>
    <property type="molecule type" value="Genomic_DNA"/>
</dbReference>
<name>A0AAV2CK35_9ROSI</name>
<proteinExistence type="predicted"/>
<reference evidence="2 3" key="1">
    <citation type="submission" date="2024-04" db="EMBL/GenBank/DDBJ databases">
        <authorList>
            <person name="Fracassetti M."/>
        </authorList>
    </citation>
    <scope>NUCLEOTIDE SEQUENCE [LARGE SCALE GENOMIC DNA]</scope>
</reference>
<dbReference type="AlphaFoldDB" id="A0AAV2CK35"/>
<dbReference type="Proteomes" id="UP001497516">
    <property type="component" value="Chromosome 1"/>
</dbReference>